<protein>
    <recommendedName>
        <fullName evidence="4">BZIP domain-containing protein</fullName>
    </recommendedName>
</protein>
<reference evidence="2" key="1">
    <citation type="journal article" date="2020" name="Stud. Mycol.">
        <title>101 Dothideomycetes genomes: a test case for predicting lifestyles and emergence of pathogens.</title>
        <authorList>
            <person name="Haridas S."/>
            <person name="Albert R."/>
            <person name="Binder M."/>
            <person name="Bloem J."/>
            <person name="Labutti K."/>
            <person name="Salamov A."/>
            <person name="Andreopoulos B."/>
            <person name="Baker S."/>
            <person name="Barry K."/>
            <person name="Bills G."/>
            <person name="Bluhm B."/>
            <person name="Cannon C."/>
            <person name="Castanera R."/>
            <person name="Culley D."/>
            <person name="Daum C."/>
            <person name="Ezra D."/>
            <person name="Gonzalez J."/>
            <person name="Henrissat B."/>
            <person name="Kuo A."/>
            <person name="Liang C."/>
            <person name="Lipzen A."/>
            <person name="Lutzoni F."/>
            <person name="Magnuson J."/>
            <person name="Mondo S."/>
            <person name="Nolan M."/>
            <person name="Ohm R."/>
            <person name="Pangilinan J."/>
            <person name="Park H.-J."/>
            <person name="Ramirez L."/>
            <person name="Alfaro M."/>
            <person name="Sun H."/>
            <person name="Tritt A."/>
            <person name="Yoshinaga Y."/>
            <person name="Zwiers L.-H."/>
            <person name="Turgeon B."/>
            <person name="Goodwin S."/>
            <person name="Spatafora J."/>
            <person name="Crous P."/>
            <person name="Grigoriev I."/>
        </authorList>
    </citation>
    <scope>NUCLEOTIDE SEQUENCE</scope>
    <source>
        <strain evidence="2">CBS 473.64</strain>
    </source>
</reference>
<dbReference type="CDD" id="cd14688">
    <property type="entry name" value="bZIP_YAP"/>
    <property type="match status" value="1"/>
</dbReference>
<dbReference type="PANTHER" id="PTHR38116">
    <property type="entry name" value="CHROMOSOME 7, WHOLE GENOME SHOTGUN SEQUENCE"/>
    <property type="match status" value="1"/>
</dbReference>
<accession>A0A6A6RNY5</accession>
<dbReference type="Proteomes" id="UP000799753">
    <property type="component" value="Unassembled WGS sequence"/>
</dbReference>
<feature type="compositionally biased region" description="Basic residues" evidence="1">
    <location>
        <begin position="37"/>
        <end position="54"/>
    </location>
</feature>
<evidence type="ECO:0008006" key="4">
    <source>
        <dbReference type="Google" id="ProtNLM"/>
    </source>
</evidence>
<evidence type="ECO:0000313" key="3">
    <source>
        <dbReference type="Proteomes" id="UP000799753"/>
    </source>
</evidence>
<proteinExistence type="predicted"/>
<gene>
    <name evidence="2" type="ORF">P280DRAFT_533788</name>
</gene>
<dbReference type="PANTHER" id="PTHR38116:SF5">
    <property type="entry name" value="BZIP DOMAIN-CONTAINING PROTEIN"/>
    <property type="match status" value="1"/>
</dbReference>
<dbReference type="AlphaFoldDB" id="A0A6A6RNY5"/>
<feature type="compositionally biased region" description="Low complexity" evidence="1">
    <location>
        <begin position="61"/>
        <end position="77"/>
    </location>
</feature>
<dbReference type="OrthoDB" id="2245989at2759"/>
<evidence type="ECO:0000313" key="2">
    <source>
        <dbReference type="EMBL" id="KAF2636311.1"/>
    </source>
</evidence>
<feature type="region of interest" description="Disordered" evidence="1">
    <location>
        <begin position="18"/>
        <end position="82"/>
    </location>
</feature>
<name>A0A6A6RNY5_9PLEO</name>
<feature type="compositionally biased region" description="Basic and acidic residues" evidence="1">
    <location>
        <begin position="18"/>
        <end position="36"/>
    </location>
</feature>
<sequence>MGAWQRPIEHIEVKRKTQLKEARAAEDDWTGKTSAKERRKAQNRLHQRAWRRRKLDAQAQSATSFLPPSPSPASLTIPPGPSDDAISSAFAAATASFFPNDIPSLPVQAPVPAPRPYGLPPIPAPSPSNPSSKSKTHTIRLRRTRSIDINAVRPSSTITPSNLHALMSANLESWASSDGSRIESLFMTRGTGRGIGTRIFTPQAPPRPNYKKPIPPLMPSEPVPASSLKLIFPLCPDAHLITLIQYNVMRALMINFHLCNLLTTIPSSCHNLLFLPLPHNPPSNPPPSFAPTRIQKLVMHRDWIDTFPCPITRDNLILGAPSSGESDMQTLGIPGVAEGERMVFDEDEMCSDTCGGLYEGFDDCATRGLLVWGDPWLVRNWEIGDEM</sequence>
<dbReference type="EMBL" id="MU006799">
    <property type="protein sequence ID" value="KAF2636311.1"/>
    <property type="molecule type" value="Genomic_DNA"/>
</dbReference>
<organism evidence="2 3">
    <name type="scientific">Massarina eburnea CBS 473.64</name>
    <dbReference type="NCBI Taxonomy" id="1395130"/>
    <lineage>
        <taxon>Eukaryota</taxon>
        <taxon>Fungi</taxon>
        <taxon>Dikarya</taxon>
        <taxon>Ascomycota</taxon>
        <taxon>Pezizomycotina</taxon>
        <taxon>Dothideomycetes</taxon>
        <taxon>Pleosporomycetidae</taxon>
        <taxon>Pleosporales</taxon>
        <taxon>Massarineae</taxon>
        <taxon>Massarinaceae</taxon>
        <taxon>Massarina</taxon>
    </lineage>
</organism>
<evidence type="ECO:0000256" key="1">
    <source>
        <dbReference type="SAM" id="MobiDB-lite"/>
    </source>
</evidence>
<keyword evidence="3" id="KW-1185">Reference proteome</keyword>